<name>A0A6L7HUX3_9GAMM</name>
<dbReference type="Proteomes" id="UP000474778">
    <property type="component" value="Unassembled WGS sequence"/>
</dbReference>
<sequence length="196" mass="21257">MCEDDSALFLASMQGVKPLKDENAVVPGKGGTSSDGQRRHHEAQRRLALEKLSLELGDITPVDPQAVVSVKHQGVQGQVFRLFRQGKYEVQADLDLTGLGLSRARELLYDFITNAQAAGLRNLIVIHGTGLNSQPIPAKLKSYVTGWLAQIDGVQAYHSAPPAWGGAGAMMVMLAKSAQEKLDTAEKHHKGTHRWA</sequence>
<dbReference type="PROSITE" id="PS50828">
    <property type="entry name" value="SMR"/>
    <property type="match status" value="1"/>
</dbReference>
<dbReference type="AlphaFoldDB" id="A0A6L7HUX3"/>
<feature type="region of interest" description="Disordered" evidence="1">
    <location>
        <begin position="21"/>
        <end position="43"/>
    </location>
</feature>
<evidence type="ECO:0000313" key="3">
    <source>
        <dbReference type="EMBL" id="MXR67434.1"/>
    </source>
</evidence>
<dbReference type="RefSeq" id="WP_160793418.1">
    <property type="nucleotide sequence ID" value="NZ_WRPA01000001.1"/>
</dbReference>
<dbReference type="EMBL" id="WRPA01000001">
    <property type="protein sequence ID" value="MXR67434.1"/>
    <property type="molecule type" value="Genomic_DNA"/>
</dbReference>
<dbReference type="SUPFAM" id="SSF160443">
    <property type="entry name" value="SMR domain-like"/>
    <property type="match status" value="1"/>
</dbReference>
<organism evidence="3 4">
    <name type="scientific">Shewanella insulae</name>
    <dbReference type="NCBI Taxonomy" id="2681496"/>
    <lineage>
        <taxon>Bacteria</taxon>
        <taxon>Pseudomonadati</taxon>
        <taxon>Pseudomonadota</taxon>
        <taxon>Gammaproteobacteria</taxon>
        <taxon>Alteromonadales</taxon>
        <taxon>Shewanellaceae</taxon>
        <taxon>Shewanella</taxon>
    </lineage>
</organism>
<accession>A0A6L7HUX3</accession>
<evidence type="ECO:0000259" key="2">
    <source>
        <dbReference type="PROSITE" id="PS50828"/>
    </source>
</evidence>
<protein>
    <submittedName>
        <fullName evidence="3">DNA endonuclease SmrA</fullName>
    </submittedName>
</protein>
<keyword evidence="3" id="KW-0378">Hydrolase</keyword>
<keyword evidence="4" id="KW-1185">Reference proteome</keyword>
<evidence type="ECO:0000256" key="1">
    <source>
        <dbReference type="SAM" id="MobiDB-lite"/>
    </source>
</evidence>
<dbReference type="GO" id="GO:0004520">
    <property type="term" value="F:DNA endonuclease activity"/>
    <property type="evidence" value="ECO:0007669"/>
    <property type="project" value="TreeGrafter"/>
</dbReference>
<evidence type="ECO:0000313" key="4">
    <source>
        <dbReference type="Proteomes" id="UP000474778"/>
    </source>
</evidence>
<dbReference type="InterPro" id="IPR036063">
    <property type="entry name" value="Smr_dom_sf"/>
</dbReference>
<dbReference type="InterPro" id="IPR047688">
    <property type="entry name" value="Endonuc_SmrA"/>
</dbReference>
<dbReference type="Gene3D" id="3.30.1370.110">
    <property type="match status" value="1"/>
</dbReference>
<dbReference type="InterPro" id="IPR002625">
    <property type="entry name" value="Smr_dom"/>
</dbReference>
<dbReference type="PANTHER" id="PTHR35562:SF2">
    <property type="entry name" value="DNA ENDONUCLEASE SMRA-RELATED"/>
    <property type="match status" value="1"/>
</dbReference>
<keyword evidence="3" id="KW-0255">Endonuclease</keyword>
<reference evidence="3 4" key="1">
    <citation type="submission" date="2019-12" db="EMBL/GenBank/DDBJ databases">
        <title>Shewanella insulae sp. nov., isolated from a tidal flat.</title>
        <authorList>
            <person name="Yoon J.-H."/>
        </authorList>
    </citation>
    <scope>NUCLEOTIDE SEQUENCE [LARGE SCALE GENOMIC DNA]</scope>
    <source>
        <strain evidence="3 4">JBTF-M18</strain>
    </source>
</reference>
<dbReference type="PANTHER" id="PTHR35562">
    <property type="entry name" value="DNA ENDONUCLEASE SMRA-RELATED"/>
    <property type="match status" value="1"/>
</dbReference>
<comment type="caution">
    <text evidence="3">The sequence shown here is derived from an EMBL/GenBank/DDBJ whole genome shotgun (WGS) entry which is preliminary data.</text>
</comment>
<proteinExistence type="predicted"/>
<gene>
    <name evidence="3" type="primary">smrA</name>
    <name evidence="3" type="ORF">GNT65_01890</name>
</gene>
<dbReference type="SMART" id="SM00463">
    <property type="entry name" value="SMR"/>
    <property type="match status" value="1"/>
</dbReference>
<dbReference type="NCBIfam" id="NF033154">
    <property type="entry name" value="endonuc_SmrA"/>
    <property type="match status" value="1"/>
</dbReference>
<keyword evidence="3" id="KW-0540">Nuclease</keyword>
<feature type="domain" description="Smr" evidence="2">
    <location>
        <begin position="94"/>
        <end position="175"/>
    </location>
</feature>
<dbReference type="Pfam" id="PF01713">
    <property type="entry name" value="Smr"/>
    <property type="match status" value="1"/>
</dbReference>